<gene>
    <name evidence="2" type="ORF">SAMN05421869_13182</name>
</gene>
<dbReference type="Proteomes" id="UP000199202">
    <property type="component" value="Unassembled WGS sequence"/>
</dbReference>
<keyword evidence="1" id="KW-1133">Transmembrane helix</keyword>
<name>A0A1G9N9Z7_9ACTN</name>
<feature type="transmembrane region" description="Helical" evidence="1">
    <location>
        <begin position="76"/>
        <end position="99"/>
    </location>
</feature>
<keyword evidence="1" id="KW-0472">Membrane</keyword>
<keyword evidence="1" id="KW-0812">Transmembrane</keyword>
<accession>A0A1G9N9Z7</accession>
<proteinExistence type="predicted"/>
<feature type="transmembrane region" description="Helical" evidence="1">
    <location>
        <begin position="105"/>
        <end position="124"/>
    </location>
</feature>
<evidence type="ECO:0000313" key="3">
    <source>
        <dbReference type="Proteomes" id="UP000199202"/>
    </source>
</evidence>
<evidence type="ECO:0000313" key="2">
    <source>
        <dbReference type="EMBL" id="SDL83274.1"/>
    </source>
</evidence>
<sequence length="314" mass="33388">MRGGARPTGTGGSQRAVAAVTLDPVTSFGNRSTPLARRVTAAALVGLALPLLTWVIAQAGLAFVPYTTSGYGWGRFGEGMVLFAGTVLFLLMASWPALWMLRVRPAWHVALPAPIAAVILWLLLDGVISRLIPNVLAVICVITTLAYGLTALLTTPGQPWWWWQQVPLMAVGGPPPTAPAPAAAPRPRLSELGIPLIAPHLPGYTIDHLATRSGGLRYVLRPSAPDPAADPAERDASAIAAIVRSRVEPPGEDSEYERTGPRTWRRATDTGTVYVIDRDDATITLRAGPRVPAEDVLQATTTLAPRPPTHFPAP</sequence>
<feature type="transmembrane region" description="Helical" evidence="1">
    <location>
        <begin position="131"/>
        <end position="149"/>
    </location>
</feature>
<dbReference type="AlphaFoldDB" id="A0A1G9N9Z7"/>
<organism evidence="2 3">
    <name type="scientific">Nonomuraea jiangxiensis</name>
    <dbReference type="NCBI Taxonomy" id="633440"/>
    <lineage>
        <taxon>Bacteria</taxon>
        <taxon>Bacillati</taxon>
        <taxon>Actinomycetota</taxon>
        <taxon>Actinomycetes</taxon>
        <taxon>Streptosporangiales</taxon>
        <taxon>Streptosporangiaceae</taxon>
        <taxon>Nonomuraea</taxon>
    </lineage>
</organism>
<reference evidence="2 3" key="1">
    <citation type="submission" date="2016-10" db="EMBL/GenBank/DDBJ databases">
        <authorList>
            <person name="de Groot N.N."/>
        </authorList>
    </citation>
    <scope>NUCLEOTIDE SEQUENCE [LARGE SCALE GENOMIC DNA]</scope>
    <source>
        <strain evidence="2 3">CGMCC 4.6533</strain>
    </source>
</reference>
<protein>
    <submittedName>
        <fullName evidence="2">Uncharacterized protein</fullName>
    </submittedName>
</protein>
<evidence type="ECO:0000256" key="1">
    <source>
        <dbReference type="SAM" id="Phobius"/>
    </source>
</evidence>
<dbReference type="EMBL" id="FNDJ01000031">
    <property type="protein sequence ID" value="SDL83274.1"/>
    <property type="molecule type" value="Genomic_DNA"/>
</dbReference>
<keyword evidence="3" id="KW-1185">Reference proteome</keyword>
<dbReference type="STRING" id="633440.SAMN05421869_13182"/>
<feature type="transmembrane region" description="Helical" evidence="1">
    <location>
        <begin position="41"/>
        <end position="64"/>
    </location>
</feature>